<keyword evidence="3" id="KW-1185">Reference proteome</keyword>
<dbReference type="EMBL" id="CAVNYO010000139">
    <property type="protein sequence ID" value="CAK5269122.1"/>
    <property type="molecule type" value="Genomic_DNA"/>
</dbReference>
<dbReference type="Proteomes" id="UP001295794">
    <property type="component" value="Unassembled WGS sequence"/>
</dbReference>
<dbReference type="SUPFAM" id="SSF51445">
    <property type="entry name" value="(Trans)glycosidases"/>
    <property type="match status" value="1"/>
</dbReference>
<dbReference type="AlphaFoldDB" id="A0AAD2H508"/>
<proteinExistence type="predicted"/>
<dbReference type="InterPro" id="IPR017853">
    <property type="entry name" value="GH"/>
</dbReference>
<sequence>MVCRTLPPSVVRSSITPVTRLPQSDEHARPGCRRMGESLRCGRLPALLVPMRTLLAAFALFFCGALAGAPKNLTIHGPASLPANASGILHPALASFSIETAFFIEYLGNTSAPNTLTINLLENLKARTGVPAQIRIGGITADSTYWDASLEPAIFNFVGSTGTLFNTTIGPRFWDAARTLLPEGTQIIVNLDLHDFAYSGALAVAESAVTGLSPGQLLSFEIGNEPDHYSPLLSAAAYTAVWEPWSKNISQVLGFSTPMFQVGATAEDPLWPYGSATANAQLDCVSALKAGSDAAGTVQSCSEHTYQYSVCDPVRTAVATLPNLVNHTRLAMYLDLWQPRIESVRAQLGPDAFTIGEYNSVSCSGKDGVSNTFGQALWLLDTTLYAASINVSRLYIHQGGPLALQSATQLNHGGLSRYNLWYPEDAANGEKQVFPSYSAYLFVAEALGTSKTLRVSNIYPGRQSNGSTITPAEGDVSAGQSVVYGFWEESSHAFPTKLALLNLQAFNQSETGSRPTTVFDISAYLPPKTKTVSVKRLQAPGADIKFGNLTTWAGQTFALDSDGLAQGKLRVDTIRGGKIEVEASGAALITW</sequence>
<evidence type="ECO:0000313" key="2">
    <source>
        <dbReference type="EMBL" id="CAK5269122.1"/>
    </source>
</evidence>
<evidence type="ECO:0000313" key="3">
    <source>
        <dbReference type="Proteomes" id="UP001295794"/>
    </source>
</evidence>
<dbReference type="Pfam" id="PF16862">
    <property type="entry name" value="Glyco_hydro_79C"/>
    <property type="match status" value="1"/>
</dbReference>
<dbReference type="InterPro" id="IPR052974">
    <property type="entry name" value="GH79_Enzymes"/>
</dbReference>
<dbReference type="InterPro" id="IPR031728">
    <property type="entry name" value="GlcAase_C"/>
</dbReference>
<gene>
    <name evidence="2" type="ORF">MYCIT1_LOCUS12614</name>
</gene>
<name>A0AAD2H508_9AGAR</name>
<accession>A0AAD2H508</accession>
<protein>
    <recommendedName>
        <fullName evidence="1">Beta-glucuronidase C-terminal domain-containing protein</fullName>
    </recommendedName>
</protein>
<comment type="caution">
    <text evidence="2">The sequence shown here is derived from an EMBL/GenBank/DDBJ whole genome shotgun (WGS) entry which is preliminary data.</text>
</comment>
<organism evidence="2 3">
    <name type="scientific">Mycena citricolor</name>
    <dbReference type="NCBI Taxonomy" id="2018698"/>
    <lineage>
        <taxon>Eukaryota</taxon>
        <taxon>Fungi</taxon>
        <taxon>Dikarya</taxon>
        <taxon>Basidiomycota</taxon>
        <taxon>Agaricomycotina</taxon>
        <taxon>Agaricomycetes</taxon>
        <taxon>Agaricomycetidae</taxon>
        <taxon>Agaricales</taxon>
        <taxon>Marasmiineae</taxon>
        <taxon>Mycenaceae</taxon>
        <taxon>Mycena</taxon>
    </lineage>
</organism>
<dbReference type="Gene3D" id="3.20.20.80">
    <property type="entry name" value="Glycosidases"/>
    <property type="match status" value="1"/>
</dbReference>
<dbReference type="PANTHER" id="PTHR36183">
    <property type="entry name" value="BETA-GLUCURONIDASE"/>
    <property type="match status" value="1"/>
</dbReference>
<feature type="domain" description="Beta-glucuronidase C-terminal" evidence="1">
    <location>
        <begin position="484"/>
        <end position="588"/>
    </location>
</feature>
<reference evidence="2" key="1">
    <citation type="submission" date="2023-11" db="EMBL/GenBank/DDBJ databases">
        <authorList>
            <person name="De Vega J J."/>
            <person name="De Vega J J."/>
        </authorList>
    </citation>
    <scope>NUCLEOTIDE SEQUENCE</scope>
</reference>
<evidence type="ECO:0000259" key="1">
    <source>
        <dbReference type="Pfam" id="PF16862"/>
    </source>
</evidence>
<dbReference type="PANTHER" id="PTHR36183:SF2">
    <property type="entry name" value="BETA-GLUCURONIDASE C-TERMINAL DOMAIN-CONTAINING PROTEIN"/>
    <property type="match status" value="1"/>
</dbReference>